<comment type="caution">
    <text evidence="2">The sequence shown here is derived from an EMBL/GenBank/DDBJ whole genome shotgun (WGS) entry which is preliminary data.</text>
</comment>
<protein>
    <submittedName>
        <fullName evidence="2">Uncharacterized protein</fullName>
    </submittedName>
</protein>
<evidence type="ECO:0000313" key="2">
    <source>
        <dbReference type="EMBL" id="CAG8953322.1"/>
    </source>
</evidence>
<dbReference type="AlphaFoldDB" id="A0A9N9KXJ9"/>
<feature type="compositionally biased region" description="Basic and acidic residues" evidence="1">
    <location>
        <begin position="185"/>
        <end position="198"/>
    </location>
</feature>
<feature type="compositionally biased region" description="Polar residues" evidence="1">
    <location>
        <begin position="103"/>
        <end position="112"/>
    </location>
</feature>
<dbReference type="Pfam" id="PF17233">
    <property type="entry name" value="DUF5308"/>
    <property type="match status" value="1"/>
</dbReference>
<dbReference type="OrthoDB" id="5305418at2759"/>
<name>A0A9N9KXJ9_9HELO</name>
<organism evidence="2 3">
    <name type="scientific">Hymenoscyphus fraxineus</name>
    <dbReference type="NCBI Taxonomy" id="746836"/>
    <lineage>
        <taxon>Eukaryota</taxon>
        <taxon>Fungi</taxon>
        <taxon>Dikarya</taxon>
        <taxon>Ascomycota</taxon>
        <taxon>Pezizomycotina</taxon>
        <taxon>Leotiomycetes</taxon>
        <taxon>Helotiales</taxon>
        <taxon>Helotiaceae</taxon>
        <taxon>Hymenoscyphus</taxon>
    </lineage>
</organism>
<evidence type="ECO:0000256" key="1">
    <source>
        <dbReference type="SAM" id="MobiDB-lite"/>
    </source>
</evidence>
<feature type="region of interest" description="Disordered" evidence="1">
    <location>
        <begin position="185"/>
        <end position="206"/>
    </location>
</feature>
<dbReference type="InterPro" id="IPR035186">
    <property type="entry name" value="DUF5308"/>
</dbReference>
<evidence type="ECO:0000313" key="3">
    <source>
        <dbReference type="Proteomes" id="UP000696280"/>
    </source>
</evidence>
<sequence>MATTIPTSSQSANLAYHLSDITLSPILSSNQSSPRALQSLTTTALTASDLASRLGLGAPQRIMIETKGPLILHSFLNPQSQTPLPRTPQAIIEQARDELRPLSGNTEATETDSPIHRENQLAGSAPLTNGTSTIANPTESTEESGPAQPPLLVATVIAPSVADAGEARRLAGRIERIGKDFQREWVVEQTQTEEREGDGGSEGEDG</sequence>
<gene>
    <name evidence="2" type="ORF">HYFRA_00003531</name>
</gene>
<reference evidence="2" key="1">
    <citation type="submission" date="2021-07" db="EMBL/GenBank/DDBJ databases">
        <authorList>
            <person name="Durling M."/>
        </authorList>
    </citation>
    <scope>NUCLEOTIDE SEQUENCE</scope>
</reference>
<proteinExistence type="predicted"/>
<dbReference type="Proteomes" id="UP000696280">
    <property type="component" value="Unassembled WGS sequence"/>
</dbReference>
<accession>A0A9N9KXJ9</accession>
<dbReference type="EMBL" id="CAJVRL010000049">
    <property type="protein sequence ID" value="CAG8953322.1"/>
    <property type="molecule type" value="Genomic_DNA"/>
</dbReference>
<keyword evidence="3" id="KW-1185">Reference proteome</keyword>
<feature type="compositionally biased region" description="Polar residues" evidence="1">
    <location>
        <begin position="126"/>
        <end position="139"/>
    </location>
</feature>
<feature type="region of interest" description="Disordered" evidence="1">
    <location>
        <begin position="98"/>
        <end position="148"/>
    </location>
</feature>